<evidence type="ECO:0000313" key="1">
    <source>
        <dbReference type="EMBL" id="MBE0465577.1"/>
    </source>
</evidence>
<comment type="caution">
    <text evidence="1">The sequence shown here is derived from an EMBL/GenBank/DDBJ whole genome shotgun (WGS) entry which is preliminary data.</text>
</comment>
<protein>
    <submittedName>
        <fullName evidence="1">Uncharacterized protein</fullName>
    </submittedName>
</protein>
<gene>
    <name evidence="1" type="ORF">EI547_19385</name>
</gene>
<reference evidence="1 2" key="1">
    <citation type="submission" date="2020-07" db="EMBL/GenBank/DDBJ databases">
        <title>Halophilic bacteria isolated from french cheeses.</title>
        <authorList>
            <person name="Kothe C.I."/>
            <person name="Farah-Kraiem B."/>
            <person name="Renault P."/>
            <person name="Dridi B."/>
        </authorList>
    </citation>
    <scope>NUCLEOTIDE SEQUENCE [LARGE SCALE GENOMIC DNA]</scope>
    <source>
        <strain evidence="1 2">FME20</strain>
    </source>
</reference>
<keyword evidence="2" id="KW-1185">Reference proteome</keyword>
<name>A0ABR9G3T4_9GAMM</name>
<proteinExistence type="predicted"/>
<dbReference type="RefSeq" id="WP_192539981.1">
    <property type="nucleotide sequence ID" value="NZ_RRZB01000161.1"/>
</dbReference>
<sequence length="88" mass="10092">MPDFDPTAELKQVQEFKKLGRIRPYSQGRSQLDPYTAELLALHDSGARPADLQAWLKMPPRRLKVAHSTVARWLQRTLDKRTADRGGH</sequence>
<dbReference type="Proteomes" id="UP001645038">
    <property type="component" value="Unassembled WGS sequence"/>
</dbReference>
<evidence type="ECO:0000313" key="2">
    <source>
        <dbReference type="Proteomes" id="UP001645038"/>
    </source>
</evidence>
<accession>A0ABR9G3T4</accession>
<organism evidence="1 2">
    <name type="scientific">Halomonas colorata</name>
    <dbReference type="NCBI Taxonomy" id="2742615"/>
    <lineage>
        <taxon>Bacteria</taxon>
        <taxon>Pseudomonadati</taxon>
        <taxon>Pseudomonadota</taxon>
        <taxon>Gammaproteobacteria</taxon>
        <taxon>Oceanospirillales</taxon>
        <taxon>Halomonadaceae</taxon>
        <taxon>Halomonas</taxon>
    </lineage>
</organism>
<dbReference type="EMBL" id="RRZB01000161">
    <property type="protein sequence ID" value="MBE0465577.1"/>
    <property type="molecule type" value="Genomic_DNA"/>
</dbReference>